<evidence type="ECO:0000313" key="4">
    <source>
        <dbReference type="Proteomes" id="UP000233556"/>
    </source>
</evidence>
<accession>A0A2I0TA01</accession>
<evidence type="ECO:0000256" key="2">
    <source>
        <dbReference type="SAM" id="MobiDB-lite"/>
    </source>
</evidence>
<dbReference type="GO" id="GO:0016020">
    <property type="term" value="C:membrane"/>
    <property type="evidence" value="ECO:0007669"/>
    <property type="project" value="TreeGrafter"/>
</dbReference>
<protein>
    <submittedName>
        <fullName evidence="3">Uncharacterized protein</fullName>
    </submittedName>
</protein>
<dbReference type="EMBL" id="KZ514299">
    <property type="protein sequence ID" value="PKU30620.1"/>
    <property type="molecule type" value="Genomic_DNA"/>
</dbReference>
<proteinExistence type="predicted"/>
<dbReference type="InterPro" id="IPR026203">
    <property type="entry name" value="IHABP"/>
</dbReference>
<evidence type="ECO:0000313" key="3">
    <source>
        <dbReference type="EMBL" id="PKU30620.1"/>
    </source>
</evidence>
<dbReference type="GO" id="GO:0005540">
    <property type="term" value="F:hyaluronic acid binding"/>
    <property type="evidence" value="ECO:0007669"/>
    <property type="project" value="InterPro"/>
</dbReference>
<gene>
    <name evidence="3" type="ORF">llap_19076</name>
</gene>
<dbReference type="AlphaFoldDB" id="A0A2I0TA01"/>
<organism evidence="3 4">
    <name type="scientific">Limosa lapponica baueri</name>
    <dbReference type="NCBI Taxonomy" id="1758121"/>
    <lineage>
        <taxon>Eukaryota</taxon>
        <taxon>Metazoa</taxon>
        <taxon>Chordata</taxon>
        <taxon>Craniata</taxon>
        <taxon>Vertebrata</taxon>
        <taxon>Euteleostomi</taxon>
        <taxon>Archelosauria</taxon>
        <taxon>Archosauria</taxon>
        <taxon>Dinosauria</taxon>
        <taxon>Saurischia</taxon>
        <taxon>Theropoda</taxon>
        <taxon>Coelurosauria</taxon>
        <taxon>Aves</taxon>
        <taxon>Neognathae</taxon>
        <taxon>Neoaves</taxon>
        <taxon>Charadriiformes</taxon>
        <taxon>Scolopacidae</taxon>
        <taxon>Limosa</taxon>
    </lineage>
</organism>
<name>A0A2I0TA01_LIMLA</name>
<evidence type="ECO:0000256" key="1">
    <source>
        <dbReference type="SAM" id="Coils"/>
    </source>
</evidence>
<feature type="region of interest" description="Disordered" evidence="2">
    <location>
        <begin position="25"/>
        <end position="52"/>
    </location>
</feature>
<keyword evidence="1" id="KW-0175">Coiled coil</keyword>
<dbReference type="PANTHER" id="PTHR18956:SF6">
    <property type="entry name" value="HYALURONAN MEDIATED MOTILITY RECEPTOR"/>
    <property type="match status" value="1"/>
</dbReference>
<keyword evidence="4" id="KW-1185">Reference proteome</keyword>
<reference evidence="4" key="2">
    <citation type="submission" date="2017-12" db="EMBL/GenBank/DDBJ databases">
        <title>Genome sequence of the Bar-tailed Godwit (Limosa lapponica baueri).</title>
        <authorList>
            <person name="Lima N.C.B."/>
            <person name="Parody-Merino A.M."/>
            <person name="Battley P.F."/>
            <person name="Fidler A.E."/>
            <person name="Prosdocimi F."/>
        </authorList>
    </citation>
    <scope>NUCLEOTIDE SEQUENCE [LARGE SCALE GENOMIC DNA]</scope>
</reference>
<feature type="coiled-coil region" evidence="1">
    <location>
        <begin position="63"/>
        <end position="118"/>
    </location>
</feature>
<reference evidence="4" key="1">
    <citation type="submission" date="2017-11" db="EMBL/GenBank/DDBJ databases">
        <authorList>
            <person name="Lima N.C."/>
            <person name="Parody-Merino A.M."/>
            <person name="Battley P.F."/>
            <person name="Fidler A.E."/>
            <person name="Prosdocimi F."/>
        </authorList>
    </citation>
    <scope>NUCLEOTIDE SEQUENCE [LARGE SCALE GENOMIC DNA]</scope>
</reference>
<sequence>MAFSRAPLRRFNHSSDCTCKAGRYGNEAAGGATESRAFKRKSSTVRRKTELSASMHQKLQEFQDEVTTERHLLEEELNDVTNELNKLHAKEKKAEKLVKRLEQEIKSQALELAQMEVKLKGFVK</sequence>
<dbReference type="OrthoDB" id="419631at2759"/>
<dbReference type="Proteomes" id="UP000233556">
    <property type="component" value="Unassembled WGS sequence"/>
</dbReference>
<dbReference type="PANTHER" id="PTHR18956">
    <property type="entry name" value="HYALURONAN MEDIATED MOTILITY RECEPTOR"/>
    <property type="match status" value="1"/>
</dbReference>